<dbReference type="GO" id="GO:0006357">
    <property type="term" value="P:regulation of transcription by RNA polymerase II"/>
    <property type="evidence" value="ECO:0007669"/>
    <property type="project" value="TreeGrafter"/>
</dbReference>
<dbReference type="GO" id="GO:0008270">
    <property type="term" value="F:zinc ion binding"/>
    <property type="evidence" value="ECO:0007669"/>
    <property type="project" value="UniProtKB-KW"/>
</dbReference>
<dbReference type="SUPFAM" id="SSF57667">
    <property type="entry name" value="beta-beta-alpha zinc fingers"/>
    <property type="match status" value="1"/>
</dbReference>
<sequence>CPWQGCGKSFASDWKLRRHYRVHTGEKPYKCPACVYASAQRCHLNSHVAAH</sequence>
<keyword evidence="6" id="KW-0805">Transcription regulation</keyword>
<reference evidence="12" key="3">
    <citation type="submission" date="2015-06" db="UniProtKB">
        <authorList>
            <consortium name="EnsemblMetazoa"/>
        </authorList>
    </citation>
    <scope>IDENTIFICATION</scope>
</reference>
<reference evidence="11 13" key="2">
    <citation type="journal article" date="2013" name="Nature">
        <title>Insights into bilaterian evolution from three spiralian genomes.</title>
        <authorList>
            <person name="Simakov O."/>
            <person name="Marletaz F."/>
            <person name="Cho S.J."/>
            <person name="Edsinger-Gonzales E."/>
            <person name="Havlak P."/>
            <person name="Hellsten U."/>
            <person name="Kuo D.H."/>
            <person name="Larsson T."/>
            <person name="Lv J."/>
            <person name="Arendt D."/>
            <person name="Savage R."/>
            <person name="Osoegawa K."/>
            <person name="de Jong P."/>
            <person name="Grimwood J."/>
            <person name="Chapman J.A."/>
            <person name="Shapiro H."/>
            <person name="Aerts A."/>
            <person name="Otillar R.P."/>
            <person name="Terry A.Y."/>
            <person name="Boore J.L."/>
            <person name="Grigoriev I.V."/>
            <person name="Lindberg D.R."/>
            <person name="Seaver E.C."/>
            <person name="Weisblat D.A."/>
            <person name="Putnam N.H."/>
            <person name="Rokhsar D.S."/>
        </authorList>
    </citation>
    <scope>NUCLEOTIDE SEQUENCE</scope>
    <source>
        <strain evidence="11 13">I ESC-2004</strain>
    </source>
</reference>
<keyword evidence="8" id="KW-0539">Nucleus</keyword>
<name>R7VIN6_CAPTE</name>
<dbReference type="PANTHER" id="PTHR45993">
    <property type="entry name" value="B-CELL LYMPHOMA/LEUKEMIA 11"/>
    <property type="match status" value="1"/>
</dbReference>
<protein>
    <recommendedName>
        <fullName evidence="10">C2H2-type domain-containing protein</fullName>
    </recommendedName>
</protein>
<organism evidence="11">
    <name type="scientific">Capitella teleta</name>
    <name type="common">Polychaete worm</name>
    <dbReference type="NCBI Taxonomy" id="283909"/>
    <lineage>
        <taxon>Eukaryota</taxon>
        <taxon>Metazoa</taxon>
        <taxon>Spiralia</taxon>
        <taxon>Lophotrochozoa</taxon>
        <taxon>Annelida</taxon>
        <taxon>Polychaeta</taxon>
        <taxon>Sedentaria</taxon>
        <taxon>Scolecida</taxon>
        <taxon>Capitellidae</taxon>
        <taxon>Capitella</taxon>
    </lineage>
</organism>
<feature type="non-terminal residue" evidence="11">
    <location>
        <position position="1"/>
    </location>
</feature>
<feature type="non-terminal residue" evidence="11">
    <location>
        <position position="51"/>
    </location>
</feature>
<dbReference type="GO" id="GO:0003700">
    <property type="term" value="F:DNA-binding transcription factor activity"/>
    <property type="evidence" value="ECO:0007669"/>
    <property type="project" value="TreeGrafter"/>
</dbReference>
<dbReference type="Gene3D" id="3.30.160.60">
    <property type="entry name" value="Classic Zinc Finger"/>
    <property type="match status" value="2"/>
</dbReference>
<dbReference type="EnsemblMetazoa" id="CapteT70168">
    <property type="protein sequence ID" value="CapteP70168"/>
    <property type="gene ID" value="CapteG70168"/>
</dbReference>
<keyword evidence="3" id="KW-0677">Repeat</keyword>
<dbReference type="OrthoDB" id="6253787at2759"/>
<dbReference type="SMART" id="SM00355">
    <property type="entry name" value="ZnF_C2H2"/>
    <property type="match status" value="2"/>
</dbReference>
<dbReference type="GO" id="GO:0000978">
    <property type="term" value="F:RNA polymerase II cis-regulatory region sequence-specific DNA binding"/>
    <property type="evidence" value="ECO:0007669"/>
    <property type="project" value="TreeGrafter"/>
</dbReference>
<evidence type="ECO:0000256" key="2">
    <source>
        <dbReference type="ARBA" id="ARBA00022723"/>
    </source>
</evidence>
<feature type="domain" description="C2H2-type" evidence="10">
    <location>
        <begin position="29"/>
        <end position="51"/>
    </location>
</feature>
<evidence type="ECO:0000256" key="6">
    <source>
        <dbReference type="ARBA" id="ARBA00023015"/>
    </source>
</evidence>
<evidence type="ECO:0000313" key="12">
    <source>
        <dbReference type="EnsemblMetazoa" id="CapteP70168"/>
    </source>
</evidence>
<dbReference type="PROSITE" id="PS50157">
    <property type="entry name" value="ZINC_FINGER_C2H2_2"/>
    <property type="match status" value="2"/>
</dbReference>
<dbReference type="EMBL" id="KB291800">
    <property type="protein sequence ID" value="ELU18678.1"/>
    <property type="molecule type" value="Genomic_DNA"/>
</dbReference>
<reference evidence="13" key="1">
    <citation type="submission" date="2012-12" db="EMBL/GenBank/DDBJ databases">
        <authorList>
            <person name="Hellsten U."/>
            <person name="Grimwood J."/>
            <person name="Chapman J.A."/>
            <person name="Shapiro H."/>
            <person name="Aerts A."/>
            <person name="Otillar R.P."/>
            <person name="Terry A.Y."/>
            <person name="Boore J.L."/>
            <person name="Simakov O."/>
            <person name="Marletaz F."/>
            <person name="Cho S.-J."/>
            <person name="Edsinger-Gonzales E."/>
            <person name="Havlak P."/>
            <person name="Kuo D.-H."/>
            <person name="Larsson T."/>
            <person name="Lv J."/>
            <person name="Arendt D."/>
            <person name="Savage R."/>
            <person name="Osoegawa K."/>
            <person name="de Jong P."/>
            <person name="Lindberg D.R."/>
            <person name="Seaver E.C."/>
            <person name="Weisblat D.A."/>
            <person name="Putnam N.H."/>
            <person name="Grigoriev I.V."/>
            <person name="Rokhsar D.S."/>
        </authorList>
    </citation>
    <scope>NUCLEOTIDE SEQUENCE</scope>
    <source>
        <strain evidence="13">I ESC-2004</strain>
    </source>
</reference>
<dbReference type="EMBL" id="AMQN01003754">
    <property type="status" value="NOT_ANNOTATED_CDS"/>
    <property type="molecule type" value="Genomic_DNA"/>
</dbReference>
<dbReference type="InterPro" id="IPR036236">
    <property type="entry name" value="Znf_C2H2_sf"/>
</dbReference>
<evidence type="ECO:0000256" key="3">
    <source>
        <dbReference type="ARBA" id="ARBA00022737"/>
    </source>
</evidence>
<dbReference type="Proteomes" id="UP000014760">
    <property type="component" value="Unassembled WGS sequence"/>
</dbReference>
<comment type="subcellular location">
    <subcellularLocation>
        <location evidence="1">Nucleus</location>
    </subcellularLocation>
</comment>
<dbReference type="FunFam" id="3.30.160.60:FF:000125">
    <property type="entry name" value="Putative zinc finger protein 143"/>
    <property type="match status" value="1"/>
</dbReference>
<evidence type="ECO:0000256" key="1">
    <source>
        <dbReference type="ARBA" id="ARBA00004123"/>
    </source>
</evidence>
<keyword evidence="4 9" id="KW-0863">Zinc-finger</keyword>
<evidence type="ECO:0000256" key="9">
    <source>
        <dbReference type="PROSITE-ProRule" id="PRU00042"/>
    </source>
</evidence>
<evidence type="ECO:0000256" key="7">
    <source>
        <dbReference type="ARBA" id="ARBA00023163"/>
    </source>
</evidence>
<evidence type="ECO:0000313" key="13">
    <source>
        <dbReference type="Proteomes" id="UP000014760"/>
    </source>
</evidence>
<dbReference type="AlphaFoldDB" id="R7VIN6"/>
<evidence type="ECO:0000256" key="8">
    <source>
        <dbReference type="ARBA" id="ARBA00023242"/>
    </source>
</evidence>
<dbReference type="PANTHER" id="PTHR45993:SF7">
    <property type="entry name" value="TRANSCRIPTION FACTOR KEN"/>
    <property type="match status" value="1"/>
</dbReference>
<dbReference type="GO" id="GO:0005634">
    <property type="term" value="C:nucleus"/>
    <property type="evidence" value="ECO:0007669"/>
    <property type="project" value="UniProtKB-SubCell"/>
</dbReference>
<dbReference type="STRING" id="283909.R7VIN6"/>
<evidence type="ECO:0000256" key="4">
    <source>
        <dbReference type="ARBA" id="ARBA00022771"/>
    </source>
</evidence>
<evidence type="ECO:0000256" key="5">
    <source>
        <dbReference type="ARBA" id="ARBA00022833"/>
    </source>
</evidence>
<keyword evidence="13" id="KW-1185">Reference proteome</keyword>
<evidence type="ECO:0000259" key="10">
    <source>
        <dbReference type="PROSITE" id="PS50157"/>
    </source>
</evidence>
<dbReference type="InterPro" id="IPR013087">
    <property type="entry name" value="Znf_C2H2_type"/>
</dbReference>
<evidence type="ECO:0000313" key="11">
    <source>
        <dbReference type="EMBL" id="ELU18678.1"/>
    </source>
</evidence>
<keyword evidence="7" id="KW-0804">Transcription</keyword>
<dbReference type="Pfam" id="PF00096">
    <property type="entry name" value="zf-C2H2"/>
    <property type="match status" value="1"/>
</dbReference>
<accession>R7VIN6</accession>
<feature type="domain" description="C2H2-type" evidence="10">
    <location>
        <begin position="1"/>
        <end position="28"/>
    </location>
</feature>
<keyword evidence="2" id="KW-0479">Metal-binding</keyword>
<proteinExistence type="predicted"/>
<dbReference type="PROSITE" id="PS00028">
    <property type="entry name" value="ZINC_FINGER_C2H2_1"/>
    <property type="match status" value="1"/>
</dbReference>
<dbReference type="InterPro" id="IPR051497">
    <property type="entry name" value="Dev/Hematopoietic_TF"/>
</dbReference>
<dbReference type="FunFam" id="3.30.160.60:FF:000448">
    <property type="entry name" value="RE1-silencing transcription factor A"/>
    <property type="match status" value="1"/>
</dbReference>
<keyword evidence="5" id="KW-0862">Zinc</keyword>
<dbReference type="HOGENOM" id="CLU_002678_42_25_1"/>
<gene>
    <name evidence="11" type="ORF">CAPTEDRAFT_70168</name>
</gene>